<comment type="caution">
    <text evidence="8">The sequence shown here is derived from an EMBL/GenBank/DDBJ whole genome shotgun (WGS) entry which is preliminary data.</text>
</comment>
<dbReference type="PROSITE" id="PS50002">
    <property type="entry name" value="SH3"/>
    <property type="match status" value="5"/>
</dbReference>
<evidence type="ECO:0000256" key="6">
    <source>
        <dbReference type="SAM" id="MobiDB-lite"/>
    </source>
</evidence>
<dbReference type="FunFam" id="2.30.30.40:FF:000072">
    <property type="entry name" value="Unconventional Myosin IB"/>
    <property type="match status" value="1"/>
</dbReference>
<comment type="function">
    <text evidence="3">Induces bone resorption, acting probably through a signaling cascade which results in the secretion of factor(s) enhancing osteoclast formation and activity.</text>
</comment>
<keyword evidence="9" id="KW-1185">Reference proteome</keyword>
<dbReference type="Pfam" id="PF14604">
    <property type="entry name" value="SH3_9"/>
    <property type="match status" value="1"/>
</dbReference>
<dbReference type="Pfam" id="PF00018">
    <property type="entry name" value="SH3_1"/>
    <property type="match status" value="3"/>
</dbReference>
<dbReference type="Gene3D" id="2.30.30.40">
    <property type="entry name" value="SH3 Domains"/>
    <property type="match status" value="4"/>
</dbReference>
<dbReference type="CDD" id="cd11816">
    <property type="entry name" value="SH3_Eve1_3"/>
    <property type="match status" value="1"/>
</dbReference>
<dbReference type="InterPro" id="IPR036028">
    <property type="entry name" value="SH3-like_dom_sf"/>
</dbReference>
<feature type="compositionally biased region" description="Acidic residues" evidence="6">
    <location>
        <begin position="1"/>
        <end position="13"/>
    </location>
</feature>
<feature type="domain" description="SH3" evidence="7">
    <location>
        <begin position="1036"/>
        <end position="1095"/>
    </location>
</feature>
<proteinExistence type="predicted"/>
<gene>
    <name evidence="8" type="ORF">AOXY_G567</name>
</gene>
<feature type="domain" description="SH3" evidence="7">
    <location>
        <begin position="879"/>
        <end position="941"/>
    </location>
</feature>
<feature type="domain" description="SH3" evidence="7">
    <location>
        <begin position="962"/>
        <end position="1021"/>
    </location>
</feature>
<evidence type="ECO:0000313" key="9">
    <source>
        <dbReference type="Proteomes" id="UP001230051"/>
    </source>
</evidence>
<dbReference type="AlphaFoldDB" id="A0AAD8GKA2"/>
<sequence length="1271" mass="137923">MAEAWMEEDEEELRDLRDLREPGNRRNRRGYMNPATDRSERNKPDQRLPSQGPLSSIRAAIKRSSTRVNSPSEQQRDRRRPEIRILAVEPLGPGTWFPGGPGGCASGSAALGFPPPAHSQGLWGGSIPASAQPPPSYDQVIREITHEQVPTTATNAPPRPSAVTISTQTDFDEAAESSALGIDVNSQAAQSESVPAAVRRPLKPPRPSVLPSTIKPESPLISKESPLIPSEPLLDPSEHLLDPNEHLLVPESSTVPSECPAVHTNTVSQPLFVPTESSAVPTESAAVPTESAVEPVLVLEPAAKESVIIRRPVPRPRSMINLKPQAKEAQVEILVELKEDDDENSKVLPNSVEQSTATHLQELLEAFYPEDQSYTDSMNTYGSQRNIRARIQAFESQSSTDISDGELSKRPEIPLRTLVQKPPVTACRPSFAPKPANRGSGEWDTLTESKPDLAVKNGPVFVLPKLQGTQVPFGGKPEPPKKPISNFMSEINRNDLEDESDSSIVNKLQNEKKKTPVPVPRPKLTKINYLLENTDLTEQAVVPAPRPSLSERAKAFGAPDEAPEVNRPTPPLQKANSGLDFNSFNNQNTPAVVPVPMPSISERAKAFGAPDEAPEVSRPTPPLQKANSGLDFNSFNNQTTPAVVPVPRPSISERAKAFGAPDEAPEVSRPTPPLQLADSGLDFNSFNNQATPALLSWNSAENKSSEDIDLYFSKPETANNVPNRQSMQRKPTMIRIDKPPNRSPNDADCQAPPPLPAYGPVGGFTGSKPKKPTIASRAAGLESGISGGGGSSFARPVMPNRPKEAKVLPIRPPPAKVGPKRPPPPKVSAQPPSLCRSSSVAGLHSAGSKRPQSVVLPKKGPVLPSRPGPGHPLYNNYTLAVPHGIAECDYMSRTPGELSFQKNEVLVLLQQIDSSSYECQGGDEKGKVLKSRMKIITPLNTDTGYIRPLKKSSSFGRHDGDGSGFRGRVLHDFAAEHPDELMLRAGDTVTQLEKVDAAWYHGTCRGRSGIFPVDFVEVDVPAATNGKKASPPPASISGPRCVARFDFEGEHADELTFFEGDVIKLKELVGEEWARGEMNGQTGIFPLNFVEIVEGLPPPSQQQLGHSKPYISDINQNSLGEIKQTSQFVTSFKARPEVARPNQWCEAFYDFAGQTNEDLSFFKGDRILITEKVDSDWYRGKLNGKEGIFPASFVEGPAETVVGVNPQLGGSKTGKAKALFDFVSESEEELSFRTGDVITALESIDAEWFCGELHGKCGLFPKNYVQVLQEP</sequence>
<evidence type="ECO:0000313" key="8">
    <source>
        <dbReference type="EMBL" id="KAK1175849.1"/>
    </source>
</evidence>
<feature type="compositionally biased region" description="Basic and acidic residues" evidence="6">
    <location>
        <begin position="74"/>
        <end position="83"/>
    </location>
</feature>
<feature type="region of interest" description="Disordered" evidence="6">
    <location>
        <begin position="185"/>
        <end position="239"/>
    </location>
</feature>
<evidence type="ECO:0000259" key="7">
    <source>
        <dbReference type="PROSITE" id="PS50002"/>
    </source>
</evidence>
<keyword evidence="2" id="KW-0040">ANK repeat</keyword>
<feature type="compositionally biased region" description="Basic and acidic residues" evidence="6">
    <location>
        <begin position="14"/>
        <end position="24"/>
    </location>
</feature>
<name>A0AAD8GKA2_ACIOX</name>
<dbReference type="InterPro" id="IPR050384">
    <property type="entry name" value="Endophilin_SH3RF"/>
</dbReference>
<evidence type="ECO:0000256" key="4">
    <source>
        <dbReference type="ARBA" id="ARBA00040640"/>
    </source>
</evidence>
<evidence type="ECO:0000256" key="5">
    <source>
        <dbReference type="PROSITE-ProRule" id="PRU00192"/>
    </source>
</evidence>
<feature type="region of interest" description="Disordered" evidence="6">
    <location>
        <begin position="1"/>
        <end position="112"/>
    </location>
</feature>
<evidence type="ECO:0000256" key="2">
    <source>
        <dbReference type="ARBA" id="ARBA00023043"/>
    </source>
</evidence>
<feature type="compositionally biased region" description="Basic and acidic residues" evidence="6">
    <location>
        <begin position="37"/>
        <end position="46"/>
    </location>
</feature>
<organism evidence="8 9">
    <name type="scientific">Acipenser oxyrinchus oxyrinchus</name>
    <dbReference type="NCBI Taxonomy" id="40147"/>
    <lineage>
        <taxon>Eukaryota</taxon>
        <taxon>Metazoa</taxon>
        <taxon>Chordata</taxon>
        <taxon>Craniata</taxon>
        <taxon>Vertebrata</taxon>
        <taxon>Euteleostomi</taxon>
        <taxon>Actinopterygii</taxon>
        <taxon>Chondrostei</taxon>
        <taxon>Acipenseriformes</taxon>
        <taxon>Acipenseridae</taxon>
        <taxon>Acipenser</taxon>
    </lineage>
</organism>
<accession>A0AAD8GKA2</accession>
<dbReference type="Proteomes" id="UP001230051">
    <property type="component" value="Unassembled WGS sequence"/>
</dbReference>
<dbReference type="SMART" id="SM00326">
    <property type="entry name" value="SH3"/>
    <property type="match status" value="5"/>
</dbReference>
<feature type="domain" description="SH3" evidence="7">
    <location>
        <begin position="1211"/>
        <end position="1270"/>
    </location>
</feature>
<keyword evidence="1 5" id="KW-0728">SH3 domain</keyword>
<dbReference type="SUPFAM" id="SSF50044">
    <property type="entry name" value="SH3-domain"/>
    <property type="match status" value="5"/>
</dbReference>
<protein>
    <recommendedName>
        <fullName evidence="4">Osteoclast-stimulating factor 1</fullName>
    </recommendedName>
</protein>
<dbReference type="PRINTS" id="PR00452">
    <property type="entry name" value="SH3DOMAIN"/>
</dbReference>
<feature type="compositionally biased region" description="Polar residues" evidence="6">
    <location>
        <begin position="682"/>
        <end position="702"/>
    </location>
</feature>
<dbReference type="PRINTS" id="PR00499">
    <property type="entry name" value="P67PHOX"/>
</dbReference>
<reference evidence="8" key="1">
    <citation type="submission" date="2022-02" db="EMBL/GenBank/DDBJ databases">
        <title>Atlantic sturgeon de novo genome assembly.</title>
        <authorList>
            <person name="Stock M."/>
            <person name="Klopp C."/>
            <person name="Guiguen Y."/>
            <person name="Cabau C."/>
            <person name="Parinello H."/>
            <person name="Santidrian Yebra-Pimentel E."/>
            <person name="Kuhl H."/>
            <person name="Dirks R.P."/>
            <person name="Guessner J."/>
            <person name="Wuertz S."/>
            <person name="Du K."/>
            <person name="Schartl M."/>
        </authorList>
    </citation>
    <scope>NUCLEOTIDE SEQUENCE</scope>
    <source>
        <strain evidence="8">STURGEONOMICS-FGT-2020</strain>
        <tissue evidence="8">Whole blood</tissue>
    </source>
</reference>
<feature type="domain" description="SH3" evidence="7">
    <location>
        <begin position="1140"/>
        <end position="1199"/>
    </location>
</feature>
<feature type="region of interest" description="Disordered" evidence="6">
    <location>
        <begin position="495"/>
        <end position="521"/>
    </location>
</feature>
<feature type="region of interest" description="Disordered" evidence="6">
    <location>
        <begin position="541"/>
        <end position="858"/>
    </location>
</feature>
<feature type="compositionally biased region" description="Pro residues" evidence="6">
    <location>
        <begin position="810"/>
        <end position="826"/>
    </location>
</feature>
<evidence type="ECO:0000256" key="3">
    <source>
        <dbReference type="ARBA" id="ARBA00037432"/>
    </source>
</evidence>
<feature type="compositionally biased region" description="Polar residues" evidence="6">
    <location>
        <begin position="625"/>
        <end position="641"/>
    </location>
</feature>
<feature type="compositionally biased region" description="Polar residues" evidence="6">
    <location>
        <begin position="574"/>
        <end position="590"/>
    </location>
</feature>
<evidence type="ECO:0000256" key="1">
    <source>
        <dbReference type="ARBA" id="ARBA00022443"/>
    </source>
</evidence>
<dbReference type="PANTHER" id="PTHR14167">
    <property type="entry name" value="SH3 DOMAIN-CONTAINING"/>
    <property type="match status" value="1"/>
</dbReference>
<dbReference type="EMBL" id="JAGXEW010000001">
    <property type="protein sequence ID" value="KAK1175849.1"/>
    <property type="molecule type" value="Genomic_DNA"/>
</dbReference>
<dbReference type="InterPro" id="IPR035835">
    <property type="entry name" value="Eve1_SH3_3"/>
</dbReference>
<dbReference type="PANTHER" id="PTHR14167:SF48">
    <property type="entry name" value="SH3 DOMAIN-CONTAINING PROTEIN 19"/>
    <property type="match status" value="1"/>
</dbReference>
<feature type="compositionally biased region" description="Polar residues" evidence="6">
    <location>
        <begin position="716"/>
        <end position="729"/>
    </location>
</feature>
<dbReference type="InterPro" id="IPR001452">
    <property type="entry name" value="SH3_domain"/>
</dbReference>